<dbReference type="EMBL" id="CM045865">
    <property type="protein sequence ID" value="KAI7962127.1"/>
    <property type="molecule type" value="Genomic_DNA"/>
</dbReference>
<proteinExistence type="predicted"/>
<gene>
    <name evidence="1" type="ORF">MJO28_000221</name>
</gene>
<reference evidence="2" key="1">
    <citation type="journal article" date="2018" name="BMC Genomics">
        <title>Genomic insights into host adaptation between the wheat stripe rust pathogen (Puccinia striiformis f. sp. tritici) and the barley stripe rust pathogen (Puccinia striiformis f. sp. hordei).</title>
        <authorList>
            <person name="Xia C."/>
            <person name="Wang M."/>
            <person name="Yin C."/>
            <person name="Cornejo O.E."/>
            <person name="Hulbert S.H."/>
            <person name="Chen X."/>
        </authorList>
    </citation>
    <scope>NUCLEOTIDE SEQUENCE [LARGE SCALE GENOMIC DNA]</scope>
    <source>
        <strain evidence="2">93-210</strain>
    </source>
</reference>
<dbReference type="Proteomes" id="UP001060170">
    <property type="component" value="Chromosome 1"/>
</dbReference>
<accession>A0ACC0EXN2</accession>
<reference evidence="1 2" key="3">
    <citation type="journal article" date="2022" name="Microbiol. Spectr.">
        <title>Folding features and dynamics of 3D genome architecture in plant fungal pathogens.</title>
        <authorList>
            <person name="Xia C."/>
        </authorList>
    </citation>
    <scope>NUCLEOTIDE SEQUENCE [LARGE SCALE GENOMIC DNA]</scope>
    <source>
        <strain evidence="1 2">93-210</strain>
    </source>
</reference>
<evidence type="ECO:0000313" key="1">
    <source>
        <dbReference type="EMBL" id="KAI7962127.1"/>
    </source>
</evidence>
<protein>
    <submittedName>
        <fullName evidence="1">Uncharacterized protein</fullName>
    </submittedName>
</protein>
<evidence type="ECO:0000313" key="2">
    <source>
        <dbReference type="Proteomes" id="UP001060170"/>
    </source>
</evidence>
<reference evidence="2" key="2">
    <citation type="journal article" date="2018" name="Mol. Plant Microbe Interact.">
        <title>Genome sequence resources for the wheat stripe rust pathogen (Puccinia striiformis f. sp. tritici) and the barley stripe rust pathogen (Puccinia striiformis f. sp. hordei).</title>
        <authorList>
            <person name="Xia C."/>
            <person name="Wang M."/>
            <person name="Yin C."/>
            <person name="Cornejo O.E."/>
            <person name="Hulbert S.H."/>
            <person name="Chen X."/>
        </authorList>
    </citation>
    <scope>NUCLEOTIDE SEQUENCE [LARGE SCALE GENOMIC DNA]</scope>
    <source>
        <strain evidence="2">93-210</strain>
    </source>
</reference>
<name>A0ACC0EXN2_9BASI</name>
<organism evidence="1 2">
    <name type="scientific">Puccinia striiformis f. sp. tritici</name>
    <dbReference type="NCBI Taxonomy" id="168172"/>
    <lineage>
        <taxon>Eukaryota</taxon>
        <taxon>Fungi</taxon>
        <taxon>Dikarya</taxon>
        <taxon>Basidiomycota</taxon>
        <taxon>Pucciniomycotina</taxon>
        <taxon>Pucciniomycetes</taxon>
        <taxon>Pucciniales</taxon>
        <taxon>Pucciniaceae</taxon>
        <taxon>Puccinia</taxon>
    </lineage>
</organism>
<comment type="caution">
    <text evidence="1">The sequence shown here is derived from an EMBL/GenBank/DDBJ whole genome shotgun (WGS) entry which is preliminary data.</text>
</comment>
<sequence>MEHHHYKASLSLQLCVSSGSNNLFMLVVKEYLRASPSVIRTPPKPTSLLYKAYLSPLNFIDIDPVLKVNIAKHCSQSSAPHPSFPVYTPTPFFPKISIQFSSKSHNVIAIFHHPHHYRSDHSPAPTCRQSMRAMTPASTNPKFICPSNDSRKAPKVVMLSESDQPGPPSKKKAPIILAAPFVLAKKTRTATTAPTQVSKRKGNNLVEVDLEPSSDGVETLMDLTQDLDQENAKVTKKPRQKTKHGESELDDVNTFFHPPTFARL</sequence>
<keyword evidence="2" id="KW-1185">Reference proteome</keyword>